<evidence type="ECO:0000256" key="1">
    <source>
        <dbReference type="SAM" id="MobiDB-lite"/>
    </source>
</evidence>
<accession>A0A4S8KNR8</accession>
<evidence type="ECO:0000313" key="3">
    <source>
        <dbReference type="Proteomes" id="UP000297245"/>
    </source>
</evidence>
<reference evidence="2 3" key="1">
    <citation type="journal article" date="2019" name="Nat. Ecol. Evol.">
        <title>Megaphylogeny resolves global patterns of mushroom evolution.</title>
        <authorList>
            <person name="Varga T."/>
            <person name="Krizsan K."/>
            <person name="Foldi C."/>
            <person name="Dima B."/>
            <person name="Sanchez-Garcia M."/>
            <person name="Sanchez-Ramirez S."/>
            <person name="Szollosi G.J."/>
            <person name="Szarkandi J.G."/>
            <person name="Papp V."/>
            <person name="Albert L."/>
            <person name="Andreopoulos W."/>
            <person name="Angelini C."/>
            <person name="Antonin V."/>
            <person name="Barry K.W."/>
            <person name="Bougher N.L."/>
            <person name="Buchanan P."/>
            <person name="Buyck B."/>
            <person name="Bense V."/>
            <person name="Catcheside P."/>
            <person name="Chovatia M."/>
            <person name="Cooper J."/>
            <person name="Damon W."/>
            <person name="Desjardin D."/>
            <person name="Finy P."/>
            <person name="Geml J."/>
            <person name="Haridas S."/>
            <person name="Hughes K."/>
            <person name="Justo A."/>
            <person name="Karasinski D."/>
            <person name="Kautmanova I."/>
            <person name="Kiss B."/>
            <person name="Kocsube S."/>
            <person name="Kotiranta H."/>
            <person name="LaButti K.M."/>
            <person name="Lechner B.E."/>
            <person name="Liimatainen K."/>
            <person name="Lipzen A."/>
            <person name="Lukacs Z."/>
            <person name="Mihaltcheva S."/>
            <person name="Morgado L.N."/>
            <person name="Niskanen T."/>
            <person name="Noordeloos M.E."/>
            <person name="Ohm R.A."/>
            <person name="Ortiz-Santana B."/>
            <person name="Ovrebo C."/>
            <person name="Racz N."/>
            <person name="Riley R."/>
            <person name="Savchenko A."/>
            <person name="Shiryaev A."/>
            <person name="Soop K."/>
            <person name="Spirin V."/>
            <person name="Szebenyi C."/>
            <person name="Tomsovsky M."/>
            <person name="Tulloss R.E."/>
            <person name="Uehling J."/>
            <person name="Grigoriev I.V."/>
            <person name="Vagvolgyi C."/>
            <person name="Papp T."/>
            <person name="Martin F.M."/>
            <person name="Miettinen O."/>
            <person name="Hibbett D.S."/>
            <person name="Nagy L.G."/>
        </authorList>
    </citation>
    <scope>NUCLEOTIDE SEQUENCE [LARGE SCALE GENOMIC DNA]</scope>
    <source>
        <strain evidence="2 3">CBS 962.96</strain>
    </source>
</reference>
<feature type="compositionally biased region" description="Low complexity" evidence="1">
    <location>
        <begin position="295"/>
        <end position="328"/>
    </location>
</feature>
<keyword evidence="3" id="KW-1185">Reference proteome</keyword>
<sequence>MWSSTALFGKSGSWDTHRAKKVSFGSFSPFPALSNTVTNSVLKISLPTPTTTYNFNDYLTVLGTKSVFEMAHYKSTAQNPFGGLQTFLNDYKVLFLPSTLKTYFRDDLISLATRVKDIFGLVDAWTANINNELPLVIDRARLTVFRNLRDTYQPSIFEEDAELRSWVSEEEEKALNQGLAQLVSLADCKFRRPETPFATKTTNEDGEEESIVPDHSSINFGLPEKGEKFYLSPPIATSRRNPFTGGAGTSTSKTPPIPPKPTRKSAFSNIETMIGAATPSSGTKVATGTRSAPGTKTSTRTSETTQKQPTKPAKTATKPATASKAPAKIIGGASKSSTPAPGRPWVLVPRPTIATRGATSTPSTTSANPRKRTQDGTSFFGFFW</sequence>
<proteinExistence type="predicted"/>
<feature type="compositionally biased region" description="Polar residues" evidence="1">
    <location>
        <begin position="278"/>
        <end position="294"/>
    </location>
</feature>
<name>A0A4S8KNR8_DENBC</name>
<organism evidence="2 3">
    <name type="scientific">Dendrothele bispora (strain CBS 962.96)</name>
    <dbReference type="NCBI Taxonomy" id="1314807"/>
    <lineage>
        <taxon>Eukaryota</taxon>
        <taxon>Fungi</taxon>
        <taxon>Dikarya</taxon>
        <taxon>Basidiomycota</taxon>
        <taxon>Agaricomycotina</taxon>
        <taxon>Agaricomycetes</taxon>
        <taxon>Agaricomycetidae</taxon>
        <taxon>Agaricales</taxon>
        <taxon>Agaricales incertae sedis</taxon>
        <taxon>Dendrothele</taxon>
    </lineage>
</organism>
<protein>
    <submittedName>
        <fullName evidence="2">Uncharacterized protein</fullName>
    </submittedName>
</protein>
<gene>
    <name evidence="2" type="ORF">K435DRAFT_812569</name>
</gene>
<dbReference type="Proteomes" id="UP000297245">
    <property type="component" value="Unassembled WGS sequence"/>
</dbReference>
<dbReference type="AlphaFoldDB" id="A0A4S8KNR8"/>
<evidence type="ECO:0000313" key="2">
    <source>
        <dbReference type="EMBL" id="THU77316.1"/>
    </source>
</evidence>
<feature type="region of interest" description="Disordered" evidence="1">
    <location>
        <begin position="232"/>
        <end position="377"/>
    </location>
</feature>
<feature type="compositionally biased region" description="Low complexity" evidence="1">
    <location>
        <begin position="354"/>
        <end position="367"/>
    </location>
</feature>
<feature type="region of interest" description="Disordered" evidence="1">
    <location>
        <begin position="196"/>
        <end position="218"/>
    </location>
</feature>
<dbReference type="EMBL" id="ML180480">
    <property type="protein sequence ID" value="THU77316.1"/>
    <property type="molecule type" value="Genomic_DNA"/>
</dbReference>